<dbReference type="PANTHER" id="PTHR43642">
    <property type="entry name" value="HYBRID SIGNAL TRANSDUCTION HISTIDINE KINASE G"/>
    <property type="match status" value="1"/>
</dbReference>
<reference evidence="3 4" key="1">
    <citation type="submission" date="2019-04" db="EMBL/GenBank/DDBJ databases">
        <title>Cohnella sp. nov. isolated from preserved vegetables.</title>
        <authorList>
            <person name="Lin S.-Y."/>
            <person name="Hung M.-H."/>
            <person name="Young C.-C."/>
        </authorList>
    </citation>
    <scope>NUCLEOTIDE SEQUENCE [LARGE SCALE GENOMIC DNA]</scope>
    <source>
        <strain evidence="3 4">CC-MHH1044</strain>
    </source>
</reference>
<dbReference type="InterPro" id="IPR011712">
    <property type="entry name" value="Sig_transdc_His_kin_sub3_dim/P"/>
</dbReference>
<dbReference type="SMART" id="SM00220">
    <property type="entry name" value="S_TKc"/>
    <property type="match status" value="1"/>
</dbReference>
<dbReference type="SUPFAM" id="SSF55874">
    <property type="entry name" value="ATPase domain of HSP90 chaperone/DNA topoisomerase II/histidine kinase"/>
    <property type="match status" value="1"/>
</dbReference>
<keyword evidence="4" id="KW-1185">Reference proteome</keyword>
<evidence type="ECO:0000256" key="1">
    <source>
        <dbReference type="SAM" id="MobiDB-lite"/>
    </source>
</evidence>
<dbReference type="InterPro" id="IPR003018">
    <property type="entry name" value="GAF"/>
</dbReference>
<dbReference type="InterPro" id="IPR036890">
    <property type="entry name" value="HATPase_C_sf"/>
</dbReference>
<gene>
    <name evidence="3" type="ORF">E6C55_22625</name>
</gene>
<dbReference type="InterPro" id="IPR053159">
    <property type="entry name" value="Hybrid_Histidine_Kinase"/>
</dbReference>
<dbReference type="InterPro" id="IPR029016">
    <property type="entry name" value="GAF-like_dom_sf"/>
</dbReference>
<dbReference type="GO" id="GO:0046983">
    <property type="term" value="F:protein dimerization activity"/>
    <property type="evidence" value="ECO:0007669"/>
    <property type="project" value="InterPro"/>
</dbReference>
<dbReference type="RefSeq" id="WP_136372092.1">
    <property type="nucleotide sequence ID" value="NZ_SSOB01000033.1"/>
</dbReference>
<dbReference type="SUPFAM" id="SSF55781">
    <property type="entry name" value="GAF domain-like"/>
    <property type="match status" value="1"/>
</dbReference>
<name>A0A4S4BKK1_9BACL</name>
<sequence length="1313" mass="148033">MMRLSDYIVTSRAQETASDIVLRMRRTADEGRFLFLTIRDAYPARTDILAYRRAAETMRELDGRGALAWSSFEQIEGRPYIIAKDNGEVPLPHWLELTKLREERSGRAEESFEVKLKWAAQAAASLAEVHRAGFIHNSLSPDNLWVRPESLKVSFSGFYDSLRAGRREEAPGNERRTAGFLPYMAPEQTGRTTLTPTESSDIYSLGAIMYEAFAGVPPFRREEPADLLYAHLAEMPAPLDSLDLGIDPRLSGIVLRCLGKTPEERWASAGQLAEALTEYKLDAETVWEGWLSGRSGKSAESKEAMEELKESEERAESKEAKELRESEERAESKETKELRESEDGAESAERSLREGKLRTALDGLAEGARYYEQADRLLAGLRGEADADLREAVDEACLRAEFGAGDEAAAYARFERALAEAGSRKERVGWHLRLIRLETELARPHKAVMALARCLEELDVEWSPTPNLASLLLRFAKLGWSFRGKRYLKMLQLRLCEDERIELAMKAIAYTMEPALLSNWKMWLQGLTLIAELSRRYGRTEATRAFFSHMALLHNYLTRRLSRAVEWDKLAGDNSKSDDWVFREIRNMNRAVCYDSWRHFNPKVLDELILQAEEGLKTADRPWQGAKQAFWISVLLMNCGRPIDEIDSLLQRSAKIIAAESIDILLVRYASGFGKLLARLQGRRMEVDPLAGAIARLDHASRSLRPEQERFIEKSELQFDIIACYWNSEYEQAYRCLERAEAMMENGKESVQDFRALGLYRVLILAELYPIVMQSERRRFLKDIRGLIGRLKRLSNQSPTEYRHKYLMAMAEYARITGNAEEAERCYEAACVSTVRDGHVHNTILAAENAGRFALEQGKPLLARSYLLQAYESSLLWGARGKTGQLERLYGHMLFTGGASFSEEMDYDAILKSVQAISGEIQTEHLLPRLMATMLRTAGAERGSLAVMDSQELRIAAVGTERNVLLISEELDESDAACAEIVRLAARTKEPIILKDASQEGIFTGLPYIRKHGIRSLLCVPLMKNGSLVGVVHMENNLSAGVFKLERLNVLKLLAAQCAISIENAQLYSNVERMNETLEERVEERTRSLELSMKESAAAWAEASIQSDRTRIASDVHDIVGHTITSTLLQLEAIKRLAGRDPEGGLQRIDDLQRMLRSGLNDIRLSIHMLKDSESEPLGDSLSRLIEETSRSTGVRIEADIGELPELPGQYRHVLYHALQEGLTNGIRHGAADRFGFRLSFGDGILRFELSNEGAARKEIRFGFGLTAMQQRVENLQGSLTVGTDDAERTRLAIELPYSPKGDNRRGPALYSE</sequence>
<dbReference type="OrthoDB" id="9801841at2"/>
<dbReference type="GO" id="GO:0000155">
    <property type="term" value="F:phosphorelay sensor kinase activity"/>
    <property type="evidence" value="ECO:0007669"/>
    <property type="project" value="InterPro"/>
</dbReference>
<feature type="region of interest" description="Disordered" evidence="1">
    <location>
        <begin position="298"/>
        <end position="353"/>
    </location>
</feature>
<dbReference type="Pfam" id="PF07730">
    <property type="entry name" value="HisKA_3"/>
    <property type="match status" value="1"/>
</dbReference>
<feature type="domain" description="Protein kinase" evidence="2">
    <location>
        <begin position="1"/>
        <end position="277"/>
    </location>
</feature>
<comment type="caution">
    <text evidence="3">The sequence shown here is derived from an EMBL/GenBank/DDBJ whole genome shotgun (WGS) entry which is preliminary data.</text>
</comment>
<dbReference type="CDD" id="cd16917">
    <property type="entry name" value="HATPase_UhpB-NarQ-NarX-like"/>
    <property type="match status" value="1"/>
</dbReference>
<dbReference type="Gene3D" id="3.30.565.10">
    <property type="entry name" value="Histidine kinase-like ATPase, C-terminal domain"/>
    <property type="match status" value="1"/>
</dbReference>
<dbReference type="SMART" id="SM00065">
    <property type="entry name" value="GAF"/>
    <property type="match status" value="1"/>
</dbReference>
<dbReference type="Gene3D" id="1.20.5.1930">
    <property type="match status" value="1"/>
</dbReference>
<dbReference type="Proteomes" id="UP000310636">
    <property type="component" value="Unassembled WGS sequence"/>
</dbReference>
<dbReference type="PANTHER" id="PTHR43642:SF1">
    <property type="entry name" value="HYBRID SIGNAL TRANSDUCTION HISTIDINE KINASE G"/>
    <property type="match status" value="1"/>
</dbReference>
<protein>
    <submittedName>
        <fullName evidence="3">GAF domain-containing protein</fullName>
    </submittedName>
</protein>
<dbReference type="GO" id="GO:0005524">
    <property type="term" value="F:ATP binding"/>
    <property type="evidence" value="ECO:0007669"/>
    <property type="project" value="InterPro"/>
</dbReference>
<dbReference type="GO" id="GO:0016020">
    <property type="term" value="C:membrane"/>
    <property type="evidence" value="ECO:0007669"/>
    <property type="project" value="InterPro"/>
</dbReference>
<dbReference type="Pfam" id="PF01590">
    <property type="entry name" value="GAF"/>
    <property type="match status" value="1"/>
</dbReference>
<dbReference type="InterPro" id="IPR000719">
    <property type="entry name" value="Prot_kinase_dom"/>
</dbReference>
<dbReference type="Gene3D" id="1.10.510.10">
    <property type="entry name" value="Transferase(Phosphotransferase) domain 1"/>
    <property type="match status" value="1"/>
</dbReference>
<proteinExistence type="predicted"/>
<accession>A0A4S4BKK1</accession>
<organism evidence="3 4">
    <name type="scientific">Cohnella fermenti</name>
    <dbReference type="NCBI Taxonomy" id="2565925"/>
    <lineage>
        <taxon>Bacteria</taxon>
        <taxon>Bacillati</taxon>
        <taxon>Bacillota</taxon>
        <taxon>Bacilli</taxon>
        <taxon>Bacillales</taxon>
        <taxon>Paenibacillaceae</taxon>
        <taxon>Cohnella</taxon>
    </lineage>
</organism>
<dbReference type="PROSITE" id="PS50011">
    <property type="entry name" value="PROTEIN_KINASE_DOM"/>
    <property type="match status" value="1"/>
</dbReference>
<dbReference type="SUPFAM" id="SSF56112">
    <property type="entry name" value="Protein kinase-like (PK-like)"/>
    <property type="match status" value="1"/>
</dbReference>
<evidence type="ECO:0000313" key="3">
    <source>
        <dbReference type="EMBL" id="THF75260.1"/>
    </source>
</evidence>
<dbReference type="Pfam" id="PF00069">
    <property type="entry name" value="Pkinase"/>
    <property type="match status" value="1"/>
</dbReference>
<dbReference type="EMBL" id="SSOB01000033">
    <property type="protein sequence ID" value="THF75260.1"/>
    <property type="molecule type" value="Genomic_DNA"/>
</dbReference>
<dbReference type="Gene3D" id="3.30.450.40">
    <property type="match status" value="1"/>
</dbReference>
<evidence type="ECO:0000313" key="4">
    <source>
        <dbReference type="Proteomes" id="UP000310636"/>
    </source>
</evidence>
<dbReference type="InterPro" id="IPR011009">
    <property type="entry name" value="Kinase-like_dom_sf"/>
</dbReference>
<evidence type="ECO:0000259" key="2">
    <source>
        <dbReference type="PROSITE" id="PS50011"/>
    </source>
</evidence>